<keyword evidence="4" id="KW-1185">Reference proteome</keyword>
<evidence type="ECO:0000313" key="2">
    <source>
        <dbReference type="EMBL" id="SFZ73991.1"/>
    </source>
</evidence>
<sequence length="110" mass="12872">MTFEEVYKILYKKYDIVRFDYSDNTIKAKDSITIDTFDLLDLIDGLKETYKTENQEVLKLKNQIEISKTYFKNILDVDPNIMPKSIGHLRNCVRVMKISAEKALEAIDES</sequence>
<evidence type="ECO:0000313" key="1">
    <source>
        <dbReference type="EMBL" id="PCS04853.1"/>
    </source>
</evidence>
<dbReference type="RefSeq" id="WP_031366189.1">
    <property type="nucleotide sequence ID" value="NZ_FPKS01000004.1"/>
</dbReference>
<name>A0A1K2HB80_9LACT</name>
<dbReference type="EMBL" id="JXJT01000001">
    <property type="protein sequence ID" value="PCS04853.1"/>
    <property type="molecule type" value="Genomic_DNA"/>
</dbReference>
<proteinExistence type="predicted"/>
<evidence type="ECO:0000313" key="3">
    <source>
        <dbReference type="Proteomes" id="UP000185655"/>
    </source>
</evidence>
<reference evidence="1 4" key="1">
    <citation type="submission" date="2014-12" db="EMBL/GenBank/DDBJ databases">
        <title>Draft genome sequences of 10 type strains of Lactococcus.</title>
        <authorList>
            <person name="Sun Z."/>
            <person name="Zhong Z."/>
            <person name="Liu W."/>
            <person name="Zhang W."/>
            <person name="Zhang H."/>
        </authorList>
    </citation>
    <scope>NUCLEOTIDE SEQUENCE [LARGE SCALE GENOMIC DNA]</scope>
    <source>
        <strain evidence="1 4">DSM 22330</strain>
    </source>
</reference>
<dbReference type="Proteomes" id="UP000185655">
    <property type="component" value="Unassembled WGS sequence"/>
</dbReference>
<gene>
    <name evidence="1" type="ORF">RR45_GL000172</name>
    <name evidence="2" type="ORF">SAMN02746068_01033</name>
</gene>
<protein>
    <submittedName>
        <fullName evidence="2">Uncharacterized protein</fullName>
    </submittedName>
</protein>
<organism evidence="2 3">
    <name type="scientific">Pseudolactococcus chungangensis CAU 28 = DSM 22330</name>
    <dbReference type="NCBI Taxonomy" id="1122154"/>
    <lineage>
        <taxon>Bacteria</taxon>
        <taxon>Bacillati</taxon>
        <taxon>Bacillota</taxon>
        <taxon>Bacilli</taxon>
        <taxon>Lactobacillales</taxon>
        <taxon>Streptococcaceae</taxon>
        <taxon>Pseudolactococcus</taxon>
    </lineage>
</organism>
<dbReference type="EMBL" id="FPKS01000004">
    <property type="protein sequence ID" value="SFZ73991.1"/>
    <property type="molecule type" value="Genomic_DNA"/>
</dbReference>
<dbReference type="AlphaFoldDB" id="A0A1K2HB80"/>
<dbReference type="STRING" id="1122154.SAMN02746068_01033"/>
<evidence type="ECO:0000313" key="4">
    <source>
        <dbReference type="Proteomes" id="UP000218979"/>
    </source>
</evidence>
<dbReference type="Proteomes" id="UP000218979">
    <property type="component" value="Unassembled WGS sequence"/>
</dbReference>
<accession>A0A1K2HB80</accession>
<reference evidence="2 3" key="2">
    <citation type="submission" date="2016-11" db="EMBL/GenBank/DDBJ databases">
        <authorList>
            <person name="Jaros S."/>
            <person name="Januszkiewicz K."/>
            <person name="Wedrychowicz H."/>
        </authorList>
    </citation>
    <scope>NUCLEOTIDE SEQUENCE [LARGE SCALE GENOMIC DNA]</scope>
    <source>
        <strain evidence="2 3">DSM 22330</strain>
    </source>
</reference>